<dbReference type="PANTHER" id="PTHR23241:SF106">
    <property type="entry name" value="DUF4149 DOMAIN-CONTAINING PROTEIN"/>
    <property type="match status" value="1"/>
</dbReference>
<keyword evidence="3 5" id="KW-1133">Transmembrane helix</keyword>
<dbReference type="EMBL" id="QGMF01000154">
    <property type="protein sequence ID" value="TVY18688.1"/>
    <property type="molecule type" value="Genomic_DNA"/>
</dbReference>
<keyword evidence="2 5" id="KW-0812">Transmembrane</keyword>
<feature type="transmembrane region" description="Helical" evidence="5">
    <location>
        <begin position="64"/>
        <end position="85"/>
    </location>
</feature>
<dbReference type="Proteomes" id="UP000469559">
    <property type="component" value="Unassembled WGS sequence"/>
</dbReference>
<proteinExistence type="predicted"/>
<feature type="domain" description="TMEM205-like" evidence="6">
    <location>
        <begin position="33"/>
        <end position="96"/>
    </location>
</feature>
<dbReference type="AlphaFoldDB" id="A0A8T9BFG7"/>
<dbReference type="Pfam" id="PF13664">
    <property type="entry name" value="DUF4149"/>
    <property type="match status" value="1"/>
</dbReference>
<dbReference type="GO" id="GO:0016020">
    <property type="term" value="C:membrane"/>
    <property type="evidence" value="ECO:0007669"/>
    <property type="project" value="UniProtKB-SubCell"/>
</dbReference>
<evidence type="ECO:0000313" key="7">
    <source>
        <dbReference type="EMBL" id="TVY18688.1"/>
    </source>
</evidence>
<evidence type="ECO:0000256" key="1">
    <source>
        <dbReference type="ARBA" id="ARBA00004370"/>
    </source>
</evidence>
<comment type="caution">
    <text evidence="7">The sequence shown here is derived from an EMBL/GenBank/DDBJ whole genome shotgun (WGS) entry which is preliminary data.</text>
</comment>
<gene>
    <name evidence="7" type="ORF">LARI1_G002902</name>
</gene>
<dbReference type="InterPro" id="IPR053009">
    <property type="entry name" value="Xanthocillin_Biosynth-Assoc"/>
</dbReference>
<evidence type="ECO:0000256" key="3">
    <source>
        <dbReference type="ARBA" id="ARBA00022989"/>
    </source>
</evidence>
<protein>
    <recommendedName>
        <fullName evidence="6">TMEM205-like domain-containing protein</fullName>
    </recommendedName>
</protein>
<evidence type="ECO:0000313" key="8">
    <source>
        <dbReference type="Proteomes" id="UP000469559"/>
    </source>
</evidence>
<evidence type="ECO:0000256" key="4">
    <source>
        <dbReference type="ARBA" id="ARBA00023136"/>
    </source>
</evidence>
<feature type="transmembrane region" description="Helical" evidence="5">
    <location>
        <begin position="126"/>
        <end position="146"/>
    </location>
</feature>
<evidence type="ECO:0000256" key="5">
    <source>
        <dbReference type="SAM" id="Phobius"/>
    </source>
</evidence>
<keyword evidence="8" id="KW-1185">Reference proteome</keyword>
<keyword evidence="4 5" id="KW-0472">Membrane</keyword>
<organism evidence="7 8">
    <name type="scientific">Lachnellula arida</name>
    <dbReference type="NCBI Taxonomy" id="1316785"/>
    <lineage>
        <taxon>Eukaryota</taxon>
        <taxon>Fungi</taxon>
        <taxon>Dikarya</taxon>
        <taxon>Ascomycota</taxon>
        <taxon>Pezizomycotina</taxon>
        <taxon>Leotiomycetes</taxon>
        <taxon>Helotiales</taxon>
        <taxon>Lachnaceae</taxon>
        <taxon>Lachnellula</taxon>
    </lineage>
</organism>
<dbReference type="InterPro" id="IPR025423">
    <property type="entry name" value="TMEM205-like"/>
</dbReference>
<dbReference type="OrthoDB" id="1641132at2759"/>
<name>A0A8T9BFG7_9HELO</name>
<evidence type="ECO:0000259" key="6">
    <source>
        <dbReference type="Pfam" id="PF13664"/>
    </source>
</evidence>
<reference evidence="7 8" key="1">
    <citation type="submission" date="2018-05" db="EMBL/GenBank/DDBJ databases">
        <title>Whole genome sequencing for identification of molecular markers to develop diagnostic detection tools for the regulated plant pathogen Lachnellula willkommii.</title>
        <authorList>
            <person name="Giroux E."/>
            <person name="Bilodeau G."/>
        </authorList>
    </citation>
    <scope>NUCLEOTIDE SEQUENCE [LARGE SCALE GENOMIC DNA]</scope>
    <source>
        <strain evidence="7 8">CBS 203.66</strain>
    </source>
</reference>
<accession>A0A8T9BFG7</accession>
<dbReference type="PANTHER" id="PTHR23241">
    <property type="entry name" value="LATE EMBRYOGENESIS ABUNDANT PLANTS LEA-RELATED"/>
    <property type="match status" value="1"/>
</dbReference>
<comment type="subcellular location">
    <subcellularLocation>
        <location evidence="1">Membrane</location>
    </subcellularLocation>
</comment>
<sequence length="153" mass="16672">MPDLSLFSSPAPYHIITYGTLLGTEFFQHPNRTAVVLALTYPGSRNPLGPSSSLSGTLAESNRWSVLAPLATVFVGGLVNLVYVGPATTRIMRERKVQESKDGKKSYDPAPHSKEMQQLNRAFGKMHGVSSLVNLGALIATIWYGFSLAERIH</sequence>
<evidence type="ECO:0000256" key="2">
    <source>
        <dbReference type="ARBA" id="ARBA00022692"/>
    </source>
</evidence>